<dbReference type="Proteomes" id="UP000708208">
    <property type="component" value="Unassembled WGS sequence"/>
</dbReference>
<protein>
    <submittedName>
        <fullName evidence="1">Uncharacterized protein</fullName>
    </submittedName>
</protein>
<dbReference type="EMBL" id="CAJVCH010078536">
    <property type="protein sequence ID" value="CAG7721325.1"/>
    <property type="molecule type" value="Genomic_DNA"/>
</dbReference>
<evidence type="ECO:0000313" key="1">
    <source>
        <dbReference type="EMBL" id="CAG7721325.1"/>
    </source>
</evidence>
<name>A0A8J2JPA0_9HEXA</name>
<evidence type="ECO:0000313" key="2">
    <source>
        <dbReference type="Proteomes" id="UP000708208"/>
    </source>
</evidence>
<comment type="caution">
    <text evidence="1">The sequence shown here is derived from an EMBL/GenBank/DDBJ whole genome shotgun (WGS) entry which is preliminary data.</text>
</comment>
<feature type="non-terminal residue" evidence="1">
    <location>
        <position position="1"/>
    </location>
</feature>
<reference evidence="1" key="1">
    <citation type="submission" date="2021-06" db="EMBL/GenBank/DDBJ databases">
        <authorList>
            <person name="Hodson N. C."/>
            <person name="Mongue J. A."/>
            <person name="Jaron S. K."/>
        </authorList>
    </citation>
    <scope>NUCLEOTIDE SEQUENCE</scope>
</reference>
<dbReference type="AlphaFoldDB" id="A0A8J2JPA0"/>
<feature type="non-terminal residue" evidence="1">
    <location>
        <position position="41"/>
    </location>
</feature>
<accession>A0A8J2JPA0</accession>
<proteinExistence type="predicted"/>
<gene>
    <name evidence="1" type="ORF">AFUS01_LOCUS10547</name>
</gene>
<organism evidence="1 2">
    <name type="scientific">Allacma fusca</name>
    <dbReference type="NCBI Taxonomy" id="39272"/>
    <lineage>
        <taxon>Eukaryota</taxon>
        <taxon>Metazoa</taxon>
        <taxon>Ecdysozoa</taxon>
        <taxon>Arthropoda</taxon>
        <taxon>Hexapoda</taxon>
        <taxon>Collembola</taxon>
        <taxon>Symphypleona</taxon>
        <taxon>Sminthuridae</taxon>
        <taxon>Allacma</taxon>
    </lineage>
</organism>
<keyword evidence="2" id="KW-1185">Reference proteome</keyword>
<sequence>ADLQLILKWALERTQSMEINLETLGTGKVHQILRILATVIT</sequence>